<proteinExistence type="predicted"/>
<protein>
    <submittedName>
        <fullName evidence="4">Uncharacterized protein</fullName>
    </submittedName>
</protein>
<evidence type="ECO:0000256" key="2">
    <source>
        <dbReference type="SAM" id="Phobius"/>
    </source>
</evidence>
<organism evidence="4 5">
    <name type="scientific">Sordaria macrospora</name>
    <dbReference type="NCBI Taxonomy" id="5147"/>
    <lineage>
        <taxon>Eukaryota</taxon>
        <taxon>Fungi</taxon>
        <taxon>Dikarya</taxon>
        <taxon>Ascomycota</taxon>
        <taxon>Pezizomycotina</taxon>
        <taxon>Sordariomycetes</taxon>
        <taxon>Sordariomycetidae</taxon>
        <taxon>Sordariales</taxon>
        <taxon>Sordariaceae</taxon>
        <taxon>Sordaria</taxon>
    </lineage>
</organism>
<dbReference type="VEuPathDB" id="FungiDB:SMAC_00098"/>
<comment type="caution">
    <text evidence="4">The sequence shown here is derived from an EMBL/GenBank/DDBJ whole genome shotgun (WGS) entry which is preliminary data.</text>
</comment>
<dbReference type="OMA" id="FMCASFA"/>
<feature type="chain" id="PRO_5035803277" evidence="3">
    <location>
        <begin position="25"/>
        <end position="266"/>
    </location>
</feature>
<feature type="compositionally biased region" description="Low complexity" evidence="1">
    <location>
        <begin position="178"/>
        <end position="191"/>
    </location>
</feature>
<dbReference type="AlphaFoldDB" id="A0A8S8ZNR3"/>
<keyword evidence="2" id="KW-0472">Membrane</keyword>
<name>A0A8S8ZNR3_SORMA</name>
<feature type="signal peptide" evidence="3">
    <location>
        <begin position="1"/>
        <end position="24"/>
    </location>
</feature>
<feature type="transmembrane region" description="Helical" evidence="2">
    <location>
        <begin position="245"/>
        <end position="265"/>
    </location>
</feature>
<evidence type="ECO:0000256" key="1">
    <source>
        <dbReference type="SAM" id="MobiDB-lite"/>
    </source>
</evidence>
<feature type="compositionally biased region" description="Low complexity" evidence="1">
    <location>
        <begin position="149"/>
        <end position="164"/>
    </location>
</feature>
<accession>A0A8S8ZNR3</accession>
<dbReference type="EMBL" id="NMPR01000056">
    <property type="protein sequence ID" value="KAA8632354.1"/>
    <property type="molecule type" value="Genomic_DNA"/>
</dbReference>
<keyword evidence="3" id="KW-0732">Signal</keyword>
<sequence>MENPRAAKILQWLALFIMAITASASISLDDIQPITSLSISRNCLLTYRIPIQGCSKDDFSGVKCSRNCASGILRIEAILQLSCPDDTAPADSLLALALGDQLLDNLCPDEPQTIPTPFISEGTTLTLTSVQPEGTTTAKAWPTLTMRTSTTEMPTESTMSESLMPSEGGKPPIAPEQTVTSESEPSSTTTMSLSTTLGLTLQTSDTISGATTSSVQTIVGNRPIRGGGGSPFDLPANVRSGQQKLSISAFGTAVGTLFLGALYLWF</sequence>
<dbReference type="Proteomes" id="UP000433876">
    <property type="component" value="Unassembled WGS sequence"/>
</dbReference>
<reference evidence="4 5" key="1">
    <citation type="submission" date="2017-07" db="EMBL/GenBank/DDBJ databases">
        <title>Genome sequence of the Sordaria macrospora wild type strain R19027.</title>
        <authorList>
            <person name="Nowrousian M."/>
            <person name="Teichert I."/>
            <person name="Kueck U."/>
        </authorList>
    </citation>
    <scope>NUCLEOTIDE SEQUENCE [LARGE SCALE GENOMIC DNA]</scope>
    <source>
        <strain evidence="4 5">R19027</strain>
        <tissue evidence="4">Mycelium</tissue>
    </source>
</reference>
<evidence type="ECO:0000256" key="3">
    <source>
        <dbReference type="SAM" id="SignalP"/>
    </source>
</evidence>
<keyword evidence="2" id="KW-1133">Transmembrane helix</keyword>
<evidence type="ECO:0000313" key="4">
    <source>
        <dbReference type="EMBL" id="KAA8632354.1"/>
    </source>
</evidence>
<gene>
    <name evidence="4" type="ORF">SMACR_00098</name>
</gene>
<keyword evidence="2" id="KW-0812">Transmembrane</keyword>
<feature type="region of interest" description="Disordered" evidence="1">
    <location>
        <begin position="149"/>
        <end position="191"/>
    </location>
</feature>
<evidence type="ECO:0000313" key="5">
    <source>
        <dbReference type="Proteomes" id="UP000433876"/>
    </source>
</evidence>